<proteinExistence type="inferred from homology"/>
<dbReference type="AlphaFoldDB" id="A0A136Q4W5"/>
<reference evidence="7 8" key="1">
    <citation type="submission" date="2016-02" db="EMBL/GenBank/DDBJ databases">
        <authorList>
            <person name="Wen L."/>
            <person name="He K."/>
            <person name="Yang H."/>
        </authorList>
    </citation>
    <scope>NUCLEOTIDE SEQUENCE [LARGE SCALE GENOMIC DNA]</scope>
    <source>
        <strain evidence="7 8">DSM 22607</strain>
    </source>
</reference>
<dbReference type="GO" id="GO:0051287">
    <property type="term" value="F:NAD binding"/>
    <property type="evidence" value="ECO:0007669"/>
    <property type="project" value="InterPro"/>
</dbReference>
<dbReference type="PROSITE" id="PS00670">
    <property type="entry name" value="D_2_HYDROXYACID_DH_2"/>
    <property type="match status" value="1"/>
</dbReference>
<evidence type="ECO:0000259" key="5">
    <source>
        <dbReference type="Pfam" id="PF00389"/>
    </source>
</evidence>
<evidence type="ECO:0000313" key="8">
    <source>
        <dbReference type="Proteomes" id="UP000070366"/>
    </source>
</evidence>
<dbReference type="InterPro" id="IPR036291">
    <property type="entry name" value="NAD(P)-bd_dom_sf"/>
</dbReference>
<comment type="similarity">
    <text evidence="1 4">Belongs to the D-isomer specific 2-hydroxyacid dehydrogenase family.</text>
</comment>
<evidence type="ECO:0000313" key="7">
    <source>
        <dbReference type="EMBL" id="KXK65728.1"/>
    </source>
</evidence>
<dbReference type="PANTHER" id="PTHR43761">
    <property type="entry name" value="D-ISOMER SPECIFIC 2-HYDROXYACID DEHYDROGENASE FAMILY PROTEIN (AFU_ORTHOLOGUE AFUA_1G13630)"/>
    <property type="match status" value="1"/>
</dbReference>
<dbReference type="Pfam" id="PF00389">
    <property type="entry name" value="2-Hacid_dh"/>
    <property type="match status" value="1"/>
</dbReference>
<sequence length="327" mass="34483">MNGCRGFSAEETGMKFVAVEPLGVEEETLRKMAERALPDGAEIVLYDTRTTDAGELIRRGKDADVIAAANLPLSAEVIDGCEKLKLLSVAFTGVDHIALDACRRNGVMVCNSAGYSTAAVADLVFGMLIALERKLVDCDKAARTGKAGNGLVGNELEGKTFGVVGTGAIGRRVARIAAAFGCEVLAYSRTKKELPEVRYTELPELLAACDIISLHVPLTDGTRGMIGEKELGMMKRGAVLVNTARGPIVDGAALARALRGGKLGGAAVDVFDSEPPLAEDEPLLHAPHTLLAPHVGFATQEALLKRAVIAMENVAKWLAGTPQNRII</sequence>
<dbReference type="InterPro" id="IPR006140">
    <property type="entry name" value="D-isomer_DH_NAD-bd"/>
</dbReference>
<accession>A0A136Q4W5</accession>
<evidence type="ECO:0000259" key="6">
    <source>
        <dbReference type="Pfam" id="PF02826"/>
    </source>
</evidence>
<dbReference type="PANTHER" id="PTHR43761:SF1">
    <property type="entry name" value="D-ISOMER SPECIFIC 2-HYDROXYACID DEHYDROGENASE CATALYTIC DOMAIN-CONTAINING PROTEIN-RELATED"/>
    <property type="match status" value="1"/>
</dbReference>
<dbReference type="PATRIC" id="fig|626937.4.peg.1431"/>
<gene>
    <name evidence="7" type="ORF">HMPREF3293_01450</name>
</gene>
<keyword evidence="2 4" id="KW-0560">Oxidoreductase</keyword>
<feature type="domain" description="D-isomer specific 2-hydroxyacid dehydrogenase NAD-binding" evidence="6">
    <location>
        <begin position="125"/>
        <end position="296"/>
    </location>
</feature>
<keyword evidence="8" id="KW-1185">Reference proteome</keyword>
<dbReference type="GO" id="GO:0016616">
    <property type="term" value="F:oxidoreductase activity, acting on the CH-OH group of donors, NAD or NADP as acceptor"/>
    <property type="evidence" value="ECO:0007669"/>
    <property type="project" value="InterPro"/>
</dbReference>
<dbReference type="SUPFAM" id="SSF52283">
    <property type="entry name" value="Formate/glycerate dehydrogenase catalytic domain-like"/>
    <property type="match status" value="1"/>
</dbReference>
<comment type="caution">
    <text evidence="7">The sequence shown here is derived from an EMBL/GenBank/DDBJ whole genome shotgun (WGS) entry which is preliminary data.</text>
</comment>
<dbReference type="Proteomes" id="UP000070366">
    <property type="component" value="Unassembled WGS sequence"/>
</dbReference>
<keyword evidence="3" id="KW-0520">NAD</keyword>
<dbReference type="Gene3D" id="3.40.50.720">
    <property type="entry name" value="NAD(P)-binding Rossmann-like Domain"/>
    <property type="match status" value="2"/>
</dbReference>
<dbReference type="STRING" id="626937.HMPREF3293_01450"/>
<dbReference type="InterPro" id="IPR006139">
    <property type="entry name" value="D-isomer_2_OHA_DH_cat_dom"/>
</dbReference>
<dbReference type="InterPro" id="IPR050418">
    <property type="entry name" value="D-iso_2-hydroxyacid_DH_PdxB"/>
</dbReference>
<dbReference type="InterPro" id="IPR029753">
    <property type="entry name" value="D-isomer_DH_CS"/>
</dbReference>
<dbReference type="PROSITE" id="PS00671">
    <property type="entry name" value="D_2_HYDROXYACID_DH_3"/>
    <property type="match status" value="1"/>
</dbReference>
<dbReference type="SUPFAM" id="SSF51735">
    <property type="entry name" value="NAD(P)-binding Rossmann-fold domains"/>
    <property type="match status" value="1"/>
</dbReference>
<organism evidence="7 8">
    <name type="scientific">Christensenella minuta</name>
    <dbReference type="NCBI Taxonomy" id="626937"/>
    <lineage>
        <taxon>Bacteria</taxon>
        <taxon>Bacillati</taxon>
        <taxon>Bacillota</taxon>
        <taxon>Clostridia</taxon>
        <taxon>Christensenellales</taxon>
        <taxon>Christensenellaceae</taxon>
        <taxon>Christensenella</taxon>
    </lineage>
</organism>
<name>A0A136Q4W5_9FIRM</name>
<feature type="domain" description="D-isomer specific 2-hydroxyacid dehydrogenase catalytic" evidence="5">
    <location>
        <begin position="31"/>
        <end position="325"/>
    </location>
</feature>
<evidence type="ECO:0000256" key="4">
    <source>
        <dbReference type="RuleBase" id="RU003719"/>
    </source>
</evidence>
<dbReference type="EMBL" id="LSZW01000057">
    <property type="protein sequence ID" value="KXK65728.1"/>
    <property type="molecule type" value="Genomic_DNA"/>
</dbReference>
<dbReference type="FunFam" id="3.40.50.720:FF:000203">
    <property type="entry name" value="D-3-phosphoglycerate dehydrogenase (SerA)"/>
    <property type="match status" value="1"/>
</dbReference>
<evidence type="ECO:0000256" key="2">
    <source>
        <dbReference type="ARBA" id="ARBA00023002"/>
    </source>
</evidence>
<evidence type="ECO:0000256" key="3">
    <source>
        <dbReference type="ARBA" id="ARBA00023027"/>
    </source>
</evidence>
<evidence type="ECO:0000256" key="1">
    <source>
        <dbReference type="ARBA" id="ARBA00005854"/>
    </source>
</evidence>
<dbReference type="Pfam" id="PF02826">
    <property type="entry name" value="2-Hacid_dh_C"/>
    <property type="match status" value="1"/>
</dbReference>
<protein>
    <submittedName>
        <fullName evidence="7">Putative glyoxylate reductase</fullName>
    </submittedName>
</protein>